<proteinExistence type="predicted"/>
<name>A0A0E9X9Y1_ANGAN</name>
<dbReference type="EMBL" id="GBXM01009346">
    <property type="protein sequence ID" value="JAH99231.1"/>
    <property type="molecule type" value="Transcribed_RNA"/>
</dbReference>
<accession>A0A0E9X9Y1</accession>
<reference evidence="1" key="1">
    <citation type="submission" date="2014-11" db="EMBL/GenBank/DDBJ databases">
        <authorList>
            <person name="Amaro Gonzalez C."/>
        </authorList>
    </citation>
    <scope>NUCLEOTIDE SEQUENCE</scope>
</reference>
<protein>
    <submittedName>
        <fullName evidence="1">Uncharacterized protein</fullName>
    </submittedName>
</protein>
<sequence length="20" mass="2417">MQHRPYPHWVSQVQATCFSN</sequence>
<dbReference type="AlphaFoldDB" id="A0A0E9X9Y1"/>
<organism evidence="1">
    <name type="scientific">Anguilla anguilla</name>
    <name type="common">European freshwater eel</name>
    <name type="synonym">Muraena anguilla</name>
    <dbReference type="NCBI Taxonomy" id="7936"/>
    <lineage>
        <taxon>Eukaryota</taxon>
        <taxon>Metazoa</taxon>
        <taxon>Chordata</taxon>
        <taxon>Craniata</taxon>
        <taxon>Vertebrata</taxon>
        <taxon>Euteleostomi</taxon>
        <taxon>Actinopterygii</taxon>
        <taxon>Neopterygii</taxon>
        <taxon>Teleostei</taxon>
        <taxon>Anguilliformes</taxon>
        <taxon>Anguillidae</taxon>
        <taxon>Anguilla</taxon>
    </lineage>
</organism>
<reference evidence="1" key="2">
    <citation type="journal article" date="2015" name="Fish Shellfish Immunol.">
        <title>Early steps in the European eel (Anguilla anguilla)-Vibrio vulnificus interaction in the gills: Role of the RtxA13 toxin.</title>
        <authorList>
            <person name="Callol A."/>
            <person name="Pajuelo D."/>
            <person name="Ebbesson L."/>
            <person name="Teles M."/>
            <person name="MacKenzie S."/>
            <person name="Amaro C."/>
        </authorList>
    </citation>
    <scope>NUCLEOTIDE SEQUENCE</scope>
</reference>
<evidence type="ECO:0000313" key="1">
    <source>
        <dbReference type="EMBL" id="JAH99231.1"/>
    </source>
</evidence>